<dbReference type="GO" id="GO:0003677">
    <property type="term" value="F:DNA binding"/>
    <property type="evidence" value="ECO:0007669"/>
    <property type="project" value="InterPro"/>
</dbReference>
<organism evidence="3 4">
    <name type="scientific">Albidovulum aquaemixtae</name>
    <dbReference type="NCBI Taxonomy" id="1542388"/>
    <lineage>
        <taxon>Bacteria</taxon>
        <taxon>Pseudomonadati</taxon>
        <taxon>Pseudomonadota</taxon>
        <taxon>Alphaproteobacteria</taxon>
        <taxon>Rhodobacterales</taxon>
        <taxon>Paracoccaceae</taxon>
        <taxon>Albidovulum</taxon>
    </lineage>
</organism>
<evidence type="ECO:0000256" key="1">
    <source>
        <dbReference type="SAM" id="Phobius"/>
    </source>
</evidence>
<gene>
    <name evidence="3" type="ORF">DEA8626_03608</name>
</gene>
<dbReference type="EMBL" id="OMOQ01000003">
    <property type="protein sequence ID" value="SPH24556.1"/>
    <property type="molecule type" value="Genomic_DNA"/>
</dbReference>
<dbReference type="InterPro" id="IPR016032">
    <property type="entry name" value="Sig_transdc_resp-reg_C-effctor"/>
</dbReference>
<keyword evidence="4" id="KW-1185">Reference proteome</keyword>
<keyword evidence="1" id="KW-0812">Transmembrane</keyword>
<evidence type="ECO:0000313" key="4">
    <source>
        <dbReference type="Proteomes" id="UP000244924"/>
    </source>
</evidence>
<dbReference type="SUPFAM" id="SSF46894">
    <property type="entry name" value="C-terminal effector domain of the bipartite response regulators"/>
    <property type="match status" value="1"/>
</dbReference>
<sequence length="191" mass="21038">MSKPMILAVVAAVLFIGLAVVEQVRSSEPFTLIGLILDVMETGLLAGAIILAAKVQIDFRDLRRERRDLLSDLQHARREGDQWRAQARSHVEGLSRAIVAQFRHWELTDAEADVAALMLKGLSHKEIATLRESGEATVRQQAAVVYRKSGLGSRAQLTGYFLEDLLAPVAERSADHRHFDVVSSRTEDGAG</sequence>
<dbReference type="InterPro" id="IPR000792">
    <property type="entry name" value="Tscrpt_reg_LuxR_C"/>
</dbReference>
<keyword evidence="1" id="KW-0472">Membrane</keyword>
<dbReference type="AlphaFoldDB" id="A0A2R8BMC1"/>
<name>A0A2R8BMC1_9RHOB</name>
<feature type="domain" description="HTH luxR-type" evidence="2">
    <location>
        <begin position="104"/>
        <end position="161"/>
    </location>
</feature>
<keyword evidence="1" id="KW-1133">Transmembrane helix</keyword>
<dbReference type="Proteomes" id="UP000244924">
    <property type="component" value="Unassembled WGS sequence"/>
</dbReference>
<protein>
    <recommendedName>
        <fullName evidence="2">HTH luxR-type domain-containing protein</fullName>
    </recommendedName>
</protein>
<reference evidence="3 4" key="1">
    <citation type="submission" date="2018-03" db="EMBL/GenBank/DDBJ databases">
        <authorList>
            <person name="Keele B.F."/>
        </authorList>
    </citation>
    <scope>NUCLEOTIDE SEQUENCE [LARGE SCALE GENOMIC DNA]</scope>
    <source>
        <strain evidence="3 4">CECT 8626</strain>
    </source>
</reference>
<dbReference type="SMART" id="SM00421">
    <property type="entry name" value="HTH_LUXR"/>
    <property type="match status" value="1"/>
</dbReference>
<evidence type="ECO:0000259" key="2">
    <source>
        <dbReference type="SMART" id="SM00421"/>
    </source>
</evidence>
<dbReference type="GO" id="GO:0006355">
    <property type="term" value="P:regulation of DNA-templated transcription"/>
    <property type="evidence" value="ECO:0007669"/>
    <property type="project" value="InterPro"/>
</dbReference>
<accession>A0A2R8BMC1</accession>
<evidence type="ECO:0000313" key="3">
    <source>
        <dbReference type="EMBL" id="SPH24556.1"/>
    </source>
</evidence>
<proteinExistence type="predicted"/>
<dbReference type="InterPro" id="IPR036388">
    <property type="entry name" value="WH-like_DNA-bd_sf"/>
</dbReference>
<dbReference type="Gene3D" id="1.10.10.10">
    <property type="entry name" value="Winged helix-like DNA-binding domain superfamily/Winged helix DNA-binding domain"/>
    <property type="match status" value="1"/>
</dbReference>
<feature type="transmembrane region" description="Helical" evidence="1">
    <location>
        <begin position="33"/>
        <end position="57"/>
    </location>
</feature>
<dbReference type="RefSeq" id="WP_219929218.1">
    <property type="nucleotide sequence ID" value="NZ_OMOQ01000003.1"/>
</dbReference>